<reference evidence="2 3" key="1">
    <citation type="journal article" date="2020" name="Phytopathology">
        <title>A high-quality genome resource of Botrytis fragariae, a new and rapidly spreading fungal pathogen causing strawberry gray mold in the U.S.A.</title>
        <authorList>
            <person name="Wu Y."/>
            <person name="Saski C.A."/>
            <person name="Schnabel G."/>
            <person name="Xiao S."/>
            <person name="Hu M."/>
        </authorList>
    </citation>
    <scope>NUCLEOTIDE SEQUENCE [LARGE SCALE GENOMIC DNA]</scope>
    <source>
        <strain evidence="2 3">BVB16</strain>
    </source>
</reference>
<evidence type="ECO:0000313" key="2">
    <source>
        <dbReference type="EMBL" id="KAF5869724.1"/>
    </source>
</evidence>
<comment type="caution">
    <text evidence="2">The sequence shown here is derived from an EMBL/GenBank/DDBJ whole genome shotgun (WGS) entry which is preliminary data.</text>
</comment>
<dbReference type="OrthoDB" id="3535504at2759"/>
<keyword evidence="1" id="KW-0472">Membrane</keyword>
<dbReference type="EMBL" id="JABFCT010000016">
    <property type="protein sequence ID" value="KAF5869724.1"/>
    <property type="molecule type" value="Genomic_DNA"/>
</dbReference>
<dbReference type="Proteomes" id="UP000531561">
    <property type="component" value="Unassembled WGS sequence"/>
</dbReference>
<protein>
    <submittedName>
        <fullName evidence="2">Uncharacterized protein</fullName>
    </submittedName>
</protein>
<proteinExistence type="predicted"/>
<keyword evidence="1" id="KW-1133">Transmembrane helix</keyword>
<organism evidence="2 3">
    <name type="scientific">Botrytis fragariae</name>
    <dbReference type="NCBI Taxonomy" id="1964551"/>
    <lineage>
        <taxon>Eukaryota</taxon>
        <taxon>Fungi</taxon>
        <taxon>Dikarya</taxon>
        <taxon>Ascomycota</taxon>
        <taxon>Pezizomycotina</taxon>
        <taxon>Leotiomycetes</taxon>
        <taxon>Helotiales</taxon>
        <taxon>Sclerotiniaceae</taxon>
        <taxon>Botrytis</taxon>
    </lineage>
</organism>
<gene>
    <name evidence="2" type="ORF">Bfra_010924</name>
</gene>
<keyword evidence="3" id="KW-1185">Reference proteome</keyword>
<accession>A0A8H6ALQ0</accession>
<keyword evidence="1" id="KW-0812">Transmembrane</keyword>
<dbReference type="GeneID" id="59264945"/>
<evidence type="ECO:0000313" key="3">
    <source>
        <dbReference type="Proteomes" id="UP000531561"/>
    </source>
</evidence>
<sequence length="134" mass="14718">MATISEISLPPLENILEGHSVDIDTECFHDSPKSTHPLSPGRRGILVAIILFECFFAPVNIFVFLLWLLLFPVGLILSTGMNSLGILDITDHSGARSGTWMLYTHVLLLLVDSSDIFNSSSSMDSDNPGLWTRS</sequence>
<dbReference type="AlphaFoldDB" id="A0A8H6ALQ0"/>
<dbReference type="RefSeq" id="XP_037188672.1">
    <property type="nucleotide sequence ID" value="XM_037341253.1"/>
</dbReference>
<feature type="transmembrane region" description="Helical" evidence="1">
    <location>
        <begin position="45"/>
        <end position="71"/>
    </location>
</feature>
<name>A0A8H6ALQ0_9HELO</name>
<evidence type="ECO:0000256" key="1">
    <source>
        <dbReference type="SAM" id="Phobius"/>
    </source>
</evidence>